<dbReference type="EMBL" id="JAXAVW010000013">
    <property type="protein sequence ID" value="MDX8032036.1"/>
    <property type="molecule type" value="Genomic_DNA"/>
</dbReference>
<dbReference type="RefSeq" id="WP_319967089.1">
    <property type="nucleotide sequence ID" value="NZ_JAXAVW010000013.1"/>
</dbReference>
<keyword evidence="2" id="KW-1185">Reference proteome</keyword>
<evidence type="ECO:0000313" key="1">
    <source>
        <dbReference type="EMBL" id="MDX8032036.1"/>
    </source>
</evidence>
<organism evidence="1 2">
    <name type="scientific">Lentzea miocenica</name>
    <dbReference type="NCBI Taxonomy" id="3095431"/>
    <lineage>
        <taxon>Bacteria</taxon>
        <taxon>Bacillati</taxon>
        <taxon>Actinomycetota</taxon>
        <taxon>Actinomycetes</taxon>
        <taxon>Pseudonocardiales</taxon>
        <taxon>Pseudonocardiaceae</taxon>
        <taxon>Lentzea</taxon>
    </lineage>
</organism>
<accession>A0ABU4T1K0</accession>
<reference evidence="1 2" key="1">
    <citation type="submission" date="2023-11" db="EMBL/GenBank/DDBJ databases">
        <title>Lentzea sokolovensis, sp. nov., Lentzea kristufkii, sp. nov., and Lentzea miocenensis, sp. nov., rare actinobacteria from Sokolov Coal Basin, Miocene lacustrine sediment, Czech Republic.</title>
        <authorList>
            <person name="Lara A."/>
            <person name="Kotroba L."/>
            <person name="Nouioui I."/>
            <person name="Neumann-Schaal M."/>
            <person name="Mast Y."/>
            <person name="Chronakova A."/>
        </authorList>
    </citation>
    <scope>NUCLEOTIDE SEQUENCE [LARGE SCALE GENOMIC DNA]</scope>
    <source>
        <strain evidence="1 2">BCCO 10_0856</strain>
    </source>
</reference>
<reference evidence="1 2" key="2">
    <citation type="submission" date="2023-11" db="EMBL/GenBank/DDBJ databases">
        <authorList>
            <person name="Lara A.C."/>
            <person name="Chronakova A."/>
        </authorList>
    </citation>
    <scope>NUCLEOTIDE SEQUENCE [LARGE SCALE GENOMIC DNA]</scope>
    <source>
        <strain evidence="1 2">BCCO 10_0856</strain>
    </source>
</reference>
<comment type="caution">
    <text evidence="1">The sequence shown here is derived from an EMBL/GenBank/DDBJ whole genome shotgun (WGS) entry which is preliminary data.</text>
</comment>
<proteinExistence type="predicted"/>
<protein>
    <submittedName>
        <fullName evidence="1">Uncharacterized protein</fullName>
    </submittedName>
</protein>
<gene>
    <name evidence="1" type="ORF">SK803_17565</name>
</gene>
<name>A0ABU4T1K0_9PSEU</name>
<dbReference type="Proteomes" id="UP001285521">
    <property type="component" value="Unassembled WGS sequence"/>
</dbReference>
<evidence type="ECO:0000313" key="2">
    <source>
        <dbReference type="Proteomes" id="UP001285521"/>
    </source>
</evidence>
<sequence>MRPGLAHGVDGTAPGDTPATAGRGAVVMWGIPKQLADFTFEQRLTAETIASAEESPRTAPRLPARLTAARPRLHLAVTNLRMRFGAP</sequence>